<dbReference type="GO" id="GO:0015165">
    <property type="term" value="F:pyrimidine nucleotide-sugar transmembrane transporter activity"/>
    <property type="evidence" value="ECO:0007669"/>
    <property type="project" value="InterPro"/>
</dbReference>
<evidence type="ECO:0000313" key="8">
    <source>
        <dbReference type="Proteomes" id="UP000095038"/>
    </source>
</evidence>
<feature type="transmembrane region" description="Helical" evidence="5">
    <location>
        <begin position="355"/>
        <end position="376"/>
    </location>
</feature>
<dbReference type="PIRSF" id="PIRSF036436">
    <property type="entry name" value="UCP036436"/>
    <property type="match status" value="1"/>
</dbReference>
<evidence type="ECO:0008006" key="9">
    <source>
        <dbReference type="Google" id="ProtNLM"/>
    </source>
</evidence>
<feature type="chain" id="PRO_5008910447" description="Integral membrane protein" evidence="6">
    <location>
        <begin position="21"/>
        <end position="412"/>
    </location>
</feature>
<dbReference type="Proteomes" id="UP000095038">
    <property type="component" value="Unassembled WGS sequence"/>
</dbReference>
<feature type="transmembrane region" description="Helical" evidence="5">
    <location>
        <begin position="261"/>
        <end position="279"/>
    </location>
</feature>
<dbReference type="RefSeq" id="XP_020046899.1">
    <property type="nucleotide sequence ID" value="XM_020191802.1"/>
</dbReference>
<name>A0A1D2VG75_9ASCO</name>
<evidence type="ECO:0000313" key="7">
    <source>
        <dbReference type="EMBL" id="ODV60592.1"/>
    </source>
</evidence>
<proteinExistence type="predicted"/>
<feature type="signal peptide" evidence="6">
    <location>
        <begin position="1"/>
        <end position="20"/>
    </location>
</feature>
<keyword evidence="8" id="KW-1185">Reference proteome</keyword>
<dbReference type="InterPro" id="IPR007271">
    <property type="entry name" value="Nuc_sug_transpt"/>
</dbReference>
<feature type="transmembrane region" description="Helical" evidence="5">
    <location>
        <begin position="59"/>
        <end position="78"/>
    </location>
</feature>
<evidence type="ECO:0000256" key="3">
    <source>
        <dbReference type="ARBA" id="ARBA00022989"/>
    </source>
</evidence>
<dbReference type="InterPro" id="IPR037185">
    <property type="entry name" value="EmrE-like"/>
</dbReference>
<protein>
    <recommendedName>
        <fullName evidence="9">Integral membrane protein</fullName>
    </recommendedName>
</protein>
<feature type="transmembrane region" description="Helical" evidence="5">
    <location>
        <begin position="299"/>
        <end position="318"/>
    </location>
</feature>
<dbReference type="PANTHER" id="PTHR13146">
    <property type="match status" value="1"/>
</dbReference>
<evidence type="ECO:0000256" key="5">
    <source>
        <dbReference type="SAM" id="Phobius"/>
    </source>
</evidence>
<feature type="transmembrane region" description="Helical" evidence="5">
    <location>
        <begin position="144"/>
        <end position="164"/>
    </location>
</feature>
<feature type="transmembrane region" description="Helical" evidence="5">
    <location>
        <begin position="221"/>
        <end position="241"/>
    </location>
</feature>
<comment type="subcellular location">
    <subcellularLocation>
        <location evidence="1">Membrane</location>
        <topology evidence="1">Multi-pass membrane protein</topology>
    </subcellularLocation>
</comment>
<evidence type="ECO:0000256" key="2">
    <source>
        <dbReference type="ARBA" id="ARBA00022692"/>
    </source>
</evidence>
<dbReference type="PANTHER" id="PTHR13146:SF0">
    <property type="entry name" value="SOLUTE CARRIER FAMILY 35 MEMBER F6"/>
    <property type="match status" value="1"/>
</dbReference>
<dbReference type="InterPro" id="IPR012404">
    <property type="entry name" value="UCP036436"/>
</dbReference>
<reference evidence="8" key="1">
    <citation type="submission" date="2016-05" db="EMBL/GenBank/DDBJ databases">
        <title>Comparative genomics of biotechnologically important yeasts.</title>
        <authorList>
            <consortium name="DOE Joint Genome Institute"/>
            <person name="Riley R."/>
            <person name="Haridas S."/>
            <person name="Wolfe K.H."/>
            <person name="Lopes M.R."/>
            <person name="Hittinger C.T."/>
            <person name="Goker M."/>
            <person name="Salamov A."/>
            <person name="Wisecaver J."/>
            <person name="Long T.M."/>
            <person name="Aerts A.L."/>
            <person name="Barry K."/>
            <person name="Choi C."/>
            <person name="Clum A."/>
            <person name="Coughlan A.Y."/>
            <person name="Deshpande S."/>
            <person name="Douglass A.P."/>
            <person name="Hanson S.J."/>
            <person name="Klenk H.-P."/>
            <person name="Labutti K."/>
            <person name="Lapidus A."/>
            <person name="Lindquist E."/>
            <person name="Lipzen A."/>
            <person name="Meier-Kolthoff J.P."/>
            <person name="Ohm R.A."/>
            <person name="Otillar R.P."/>
            <person name="Pangilinan J."/>
            <person name="Peng Y."/>
            <person name="Rokas A."/>
            <person name="Rosa C.A."/>
            <person name="Scheuner C."/>
            <person name="Sibirny A.A."/>
            <person name="Slot J.C."/>
            <person name="Stielow J.B."/>
            <person name="Sun H."/>
            <person name="Kurtzman C.P."/>
            <person name="Blackwell M."/>
            <person name="Grigoriev I.V."/>
            <person name="Jeffries T.W."/>
        </authorList>
    </citation>
    <scope>NUCLEOTIDE SEQUENCE [LARGE SCALE GENOMIC DNA]</scope>
    <source>
        <strain evidence="8">DSM 1968</strain>
    </source>
</reference>
<feature type="transmembrane region" description="Helical" evidence="5">
    <location>
        <begin position="116"/>
        <end position="138"/>
    </location>
</feature>
<keyword evidence="2 5" id="KW-0812">Transmembrane</keyword>
<keyword evidence="4 5" id="KW-0472">Membrane</keyword>
<dbReference type="Pfam" id="PF04142">
    <property type="entry name" value="Nuc_sug_transp"/>
    <property type="match status" value="1"/>
</dbReference>
<dbReference type="SUPFAM" id="SSF103481">
    <property type="entry name" value="Multidrug resistance efflux transporter EmrE"/>
    <property type="match status" value="1"/>
</dbReference>
<gene>
    <name evidence="7" type="ORF">ASCRUDRAFT_70499</name>
</gene>
<evidence type="ECO:0000256" key="4">
    <source>
        <dbReference type="ARBA" id="ARBA00023136"/>
    </source>
</evidence>
<accession>A0A1D2VG75</accession>
<keyword evidence="6" id="KW-0732">Signal</keyword>
<dbReference type="OrthoDB" id="408493at2759"/>
<dbReference type="AlphaFoldDB" id="A0A1D2VG75"/>
<dbReference type="EMBL" id="KV454481">
    <property type="protein sequence ID" value="ODV60592.1"/>
    <property type="molecule type" value="Genomic_DNA"/>
</dbReference>
<dbReference type="Gene3D" id="1.10.3730.20">
    <property type="match status" value="1"/>
</dbReference>
<sequence>MAKLTSNSLTLIFLVAGVLTTGCLNSIFTKYQDNQCVDNCEDPNPSNQKKFEQPVLQTLQMFIGESTCWLIVLANYLINDYQKKNYKPLLTDDNDINDSNDLDQIKLKKKMSFKDSLILCFPTICDILGTTLMNLGLLYTPVSIYQMTRGALVIFVALFSIFFLKKHITRVEWLSLFLVFLGVGIVGLSGSKSHNQEQNSIPNQLANEINNQINKSVNWKVFVGIGLILLAQIFTASQFVLEEHILSKLQITPAKVVGYEGSYGTIITFISMIFLHLFIGTGPFNLVEAFSQMFNNSNILLSSIAIMISISCFNFFGISITNKLSATSRSTIDTCRTLLVWFVSMYLGWEYFKFLQLIGFSFLVFGTLVFNKVIFIDDYLPLFFKKGLSLHDERSYNQPFLNEVVDEPIERM</sequence>
<dbReference type="STRING" id="1344418.A0A1D2VG75"/>
<dbReference type="GO" id="GO:0000139">
    <property type="term" value="C:Golgi membrane"/>
    <property type="evidence" value="ECO:0007669"/>
    <property type="project" value="InterPro"/>
</dbReference>
<dbReference type="GeneID" id="30965438"/>
<organism evidence="7 8">
    <name type="scientific">Ascoidea rubescens DSM 1968</name>
    <dbReference type="NCBI Taxonomy" id="1344418"/>
    <lineage>
        <taxon>Eukaryota</taxon>
        <taxon>Fungi</taxon>
        <taxon>Dikarya</taxon>
        <taxon>Ascomycota</taxon>
        <taxon>Saccharomycotina</taxon>
        <taxon>Saccharomycetes</taxon>
        <taxon>Ascoideaceae</taxon>
        <taxon>Ascoidea</taxon>
    </lineage>
</organism>
<keyword evidence="3 5" id="KW-1133">Transmembrane helix</keyword>
<feature type="transmembrane region" description="Helical" evidence="5">
    <location>
        <begin position="171"/>
        <end position="190"/>
    </location>
</feature>
<evidence type="ECO:0000256" key="1">
    <source>
        <dbReference type="ARBA" id="ARBA00004141"/>
    </source>
</evidence>
<dbReference type="PROSITE" id="PS51257">
    <property type="entry name" value="PROKAR_LIPOPROTEIN"/>
    <property type="match status" value="1"/>
</dbReference>
<evidence type="ECO:0000256" key="6">
    <source>
        <dbReference type="SAM" id="SignalP"/>
    </source>
</evidence>
<dbReference type="InParanoid" id="A0A1D2VG75"/>